<dbReference type="EMBL" id="GDQN01004502">
    <property type="protein sequence ID" value="JAT86552.1"/>
    <property type="molecule type" value="Transcribed_RNA"/>
</dbReference>
<sequence>MQEDFCGYGRSSGREIQLMQIGKVIAMGKQQSKEEKKEEVIITQSGQNNFAPNSIPSFEKTADTYNLTIAIVVICAIILAYMIYKKLHKRLTKKIERQSTAAVLRSQRLSV</sequence>
<name>A0A1E1WHU5_PECGO</name>
<organism evidence="2">
    <name type="scientific">Pectinophora gossypiella</name>
    <name type="common">Cotton pink bollworm</name>
    <name type="synonym">Depressaria gossypiella</name>
    <dbReference type="NCBI Taxonomy" id="13191"/>
    <lineage>
        <taxon>Eukaryota</taxon>
        <taxon>Metazoa</taxon>
        <taxon>Ecdysozoa</taxon>
        <taxon>Arthropoda</taxon>
        <taxon>Hexapoda</taxon>
        <taxon>Insecta</taxon>
        <taxon>Pterygota</taxon>
        <taxon>Neoptera</taxon>
        <taxon>Endopterygota</taxon>
        <taxon>Lepidoptera</taxon>
        <taxon>Glossata</taxon>
        <taxon>Ditrysia</taxon>
        <taxon>Gelechioidea</taxon>
        <taxon>Gelechiidae</taxon>
        <taxon>Apatetrinae</taxon>
        <taxon>Pectinophora</taxon>
    </lineage>
</organism>
<protein>
    <submittedName>
        <fullName evidence="2">Uncharacterized protein</fullName>
    </submittedName>
</protein>
<gene>
    <name evidence="2" type="ORF">g.4458</name>
</gene>
<feature type="transmembrane region" description="Helical" evidence="1">
    <location>
        <begin position="65"/>
        <end position="84"/>
    </location>
</feature>
<proteinExistence type="predicted"/>
<evidence type="ECO:0000313" key="2">
    <source>
        <dbReference type="EMBL" id="JAT86552.1"/>
    </source>
</evidence>
<accession>A0A1E1WHU5</accession>
<reference evidence="2" key="1">
    <citation type="submission" date="2015-09" db="EMBL/GenBank/DDBJ databases">
        <title>De novo assembly of Pectinophora gossypiella (Pink Bollworm) gut transcriptome.</title>
        <authorList>
            <person name="Tassone E.E."/>
        </authorList>
    </citation>
    <scope>NUCLEOTIDE SEQUENCE</scope>
</reference>
<evidence type="ECO:0000256" key="1">
    <source>
        <dbReference type="SAM" id="Phobius"/>
    </source>
</evidence>
<keyword evidence="1" id="KW-0812">Transmembrane</keyword>
<keyword evidence="1" id="KW-0472">Membrane</keyword>
<keyword evidence="1" id="KW-1133">Transmembrane helix</keyword>
<dbReference type="AlphaFoldDB" id="A0A1E1WHU5"/>